<keyword evidence="1" id="KW-0472">Membrane</keyword>
<keyword evidence="1" id="KW-1133">Transmembrane helix</keyword>
<gene>
    <name evidence="2" type="ORF">OG515_36895</name>
</gene>
<keyword evidence="3" id="KW-1185">Reference proteome</keyword>
<feature type="transmembrane region" description="Helical" evidence="1">
    <location>
        <begin position="9"/>
        <end position="30"/>
    </location>
</feature>
<evidence type="ECO:0000313" key="2">
    <source>
        <dbReference type="EMBL" id="WUT87849.1"/>
    </source>
</evidence>
<sequence>MIGEFLAEAVVQLVSCALLIGVLFGLFWGWGRSPGLTLSTVAVLATGTVGTVAARKARSRPDRRWPWLVGSSVLTIVCAVAVWFLLYGSNCECT</sequence>
<evidence type="ECO:0000313" key="3">
    <source>
        <dbReference type="Proteomes" id="UP001432060"/>
    </source>
</evidence>
<accession>A0ABZ1XW83</accession>
<dbReference type="EMBL" id="CP109020">
    <property type="protein sequence ID" value="WUT87849.1"/>
    <property type="molecule type" value="Genomic_DNA"/>
</dbReference>
<evidence type="ECO:0008006" key="4">
    <source>
        <dbReference type="Google" id="ProtNLM"/>
    </source>
</evidence>
<protein>
    <recommendedName>
        <fullName evidence="4">Integral membrane protein</fullName>
    </recommendedName>
</protein>
<organism evidence="2 3">
    <name type="scientific">Streptomyces melanogenes</name>
    <dbReference type="NCBI Taxonomy" id="67326"/>
    <lineage>
        <taxon>Bacteria</taxon>
        <taxon>Bacillati</taxon>
        <taxon>Actinomycetota</taxon>
        <taxon>Actinomycetes</taxon>
        <taxon>Kitasatosporales</taxon>
        <taxon>Streptomycetaceae</taxon>
        <taxon>Streptomyces</taxon>
    </lineage>
</organism>
<proteinExistence type="predicted"/>
<keyword evidence="1" id="KW-0812">Transmembrane</keyword>
<dbReference type="Proteomes" id="UP001432060">
    <property type="component" value="Plasmid unnamed1"/>
</dbReference>
<name>A0ABZ1XW83_9ACTN</name>
<feature type="transmembrane region" description="Helical" evidence="1">
    <location>
        <begin position="66"/>
        <end position="86"/>
    </location>
</feature>
<keyword evidence="2" id="KW-0614">Plasmid</keyword>
<feature type="transmembrane region" description="Helical" evidence="1">
    <location>
        <begin position="36"/>
        <end position="54"/>
    </location>
</feature>
<dbReference type="RefSeq" id="WP_329404825.1">
    <property type="nucleotide sequence ID" value="NZ_CP109020.1"/>
</dbReference>
<reference evidence="2" key="1">
    <citation type="submission" date="2022-10" db="EMBL/GenBank/DDBJ databases">
        <title>The complete genomes of actinobacterial strains from the NBC collection.</title>
        <authorList>
            <person name="Joergensen T.S."/>
            <person name="Alvarez Arevalo M."/>
            <person name="Sterndorff E.B."/>
            <person name="Faurdal D."/>
            <person name="Vuksanovic O."/>
            <person name="Mourched A.-S."/>
            <person name="Charusanti P."/>
            <person name="Shaw S."/>
            <person name="Blin K."/>
            <person name="Weber T."/>
        </authorList>
    </citation>
    <scope>NUCLEOTIDE SEQUENCE</scope>
    <source>
        <strain evidence="2">NBC_00668</strain>
        <plasmid evidence="2">unnamed1</plasmid>
    </source>
</reference>
<evidence type="ECO:0000256" key="1">
    <source>
        <dbReference type="SAM" id="Phobius"/>
    </source>
</evidence>
<geneLocation type="plasmid" evidence="2 3">
    <name>unnamed1</name>
</geneLocation>